<accession>A0A084G419</accession>
<dbReference type="EMBL" id="JOWA01000102">
    <property type="protein sequence ID" value="KEZ42081.1"/>
    <property type="molecule type" value="Genomic_DNA"/>
</dbReference>
<dbReference type="HOGENOM" id="CLU_009665_19_3_1"/>
<dbReference type="OMA" id="NDPQIND"/>
<comment type="similarity">
    <text evidence="1">Belongs to the paxM FAD-dependent monooxygenase family.</text>
</comment>
<evidence type="ECO:0000313" key="8">
    <source>
        <dbReference type="Proteomes" id="UP000028545"/>
    </source>
</evidence>
<keyword evidence="5" id="KW-0503">Monooxygenase</keyword>
<dbReference type="AlphaFoldDB" id="A0A084G419"/>
<proteinExistence type="inferred from homology"/>
<dbReference type="PANTHER" id="PTHR13789:SF311">
    <property type="entry name" value="HYDROXYLASE, PUTATIVE (AFU_ORTHOLOGUE AFUA_5G10180)-RELATED"/>
    <property type="match status" value="1"/>
</dbReference>
<dbReference type="GO" id="GO:0071949">
    <property type="term" value="F:FAD binding"/>
    <property type="evidence" value="ECO:0007669"/>
    <property type="project" value="InterPro"/>
</dbReference>
<evidence type="ECO:0000259" key="6">
    <source>
        <dbReference type="Pfam" id="PF01494"/>
    </source>
</evidence>
<protein>
    <recommendedName>
        <fullName evidence="6">FAD-binding domain-containing protein</fullName>
    </recommendedName>
</protein>
<keyword evidence="4" id="KW-0560">Oxidoreductase</keyword>
<dbReference type="OrthoDB" id="1878542at2759"/>
<keyword evidence="2" id="KW-0285">Flavoprotein</keyword>
<dbReference type="InterPro" id="IPR050493">
    <property type="entry name" value="FAD-dep_Monooxygenase_BioMet"/>
</dbReference>
<dbReference type="GO" id="GO:0004497">
    <property type="term" value="F:monooxygenase activity"/>
    <property type="evidence" value="ECO:0007669"/>
    <property type="project" value="UniProtKB-KW"/>
</dbReference>
<keyword evidence="3" id="KW-0274">FAD</keyword>
<evidence type="ECO:0000313" key="7">
    <source>
        <dbReference type="EMBL" id="KEZ42081.1"/>
    </source>
</evidence>
<dbReference type="RefSeq" id="XP_016641880.1">
    <property type="nucleotide sequence ID" value="XM_016788446.1"/>
</dbReference>
<dbReference type="InterPro" id="IPR002938">
    <property type="entry name" value="FAD-bd"/>
</dbReference>
<comment type="caution">
    <text evidence="7">The sequence shown here is derived from an EMBL/GenBank/DDBJ whole genome shotgun (WGS) entry which is preliminary data.</text>
</comment>
<dbReference type="KEGG" id="sapo:SAPIO_CDS6307"/>
<evidence type="ECO:0000256" key="2">
    <source>
        <dbReference type="ARBA" id="ARBA00022630"/>
    </source>
</evidence>
<evidence type="ECO:0000256" key="1">
    <source>
        <dbReference type="ARBA" id="ARBA00007992"/>
    </source>
</evidence>
<dbReference type="PRINTS" id="PR00420">
    <property type="entry name" value="RNGMNOXGNASE"/>
</dbReference>
<evidence type="ECO:0000256" key="3">
    <source>
        <dbReference type="ARBA" id="ARBA00022827"/>
    </source>
</evidence>
<reference evidence="7 8" key="1">
    <citation type="journal article" date="2014" name="Genome Announc.">
        <title>Draft genome sequence of the pathogenic fungus Scedosporium apiospermum.</title>
        <authorList>
            <person name="Vandeputte P."/>
            <person name="Ghamrawi S."/>
            <person name="Rechenmann M."/>
            <person name="Iltis A."/>
            <person name="Giraud S."/>
            <person name="Fleury M."/>
            <person name="Thornton C."/>
            <person name="Delhaes L."/>
            <person name="Meyer W."/>
            <person name="Papon N."/>
            <person name="Bouchara J.P."/>
        </authorList>
    </citation>
    <scope>NUCLEOTIDE SEQUENCE [LARGE SCALE GENOMIC DNA]</scope>
    <source>
        <strain evidence="7 8">IHEM 14462</strain>
    </source>
</reference>
<evidence type="ECO:0000256" key="5">
    <source>
        <dbReference type="ARBA" id="ARBA00023033"/>
    </source>
</evidence>
<dbReference type="Pfam" id="PF01494">
    <property type="entry name" value="FAD_binding_3"/>
    <property type="match status" value="1"/>
</dbReference>
<dbReference type="GeneID" id="27725379"/>
<keyword evidence="8" id="KW-1185">Reference proteome</keyword>
<dbReference type="InterPro" id="IPR036188">
    <property type="entry name" value="FAD/NAD-bd_sf"/>
</dbReference>
<dbReference type="SUPFAM" id="SSF54373">
    <property type="entry name" value="FAD-linked reductases, C-terminal domain"/>
    <property type="match status" value="1"/>
</dbReference>
<dbReference type="VEuPathDB" id="FungiDB:SAPIO_CDS6307"/>
<organism evidence="7 8">
    <name type="scientific">Pseudallescheria apiosperma</name>
    <name type="common">Scedosporium apiospermum</name>
    <dbReference type="NCBI Taxonomy" id="563466"/>
    <lineage>
        <taxon>Eukaryota</taxon>
        <taxon>Fungi</taxon>
        <taxon>Dikarya</taxon>
        <taxon>Ascomycota</taxon>
        <taxon>Pezizomycotina</taxon>
        <taxon>Sordariomycetes</taxon>
        <taxon>Hypocreomycetidae</taxon>
        <taxon>Microascales</taxon>
        <taxon>Microascaceae</taxon>
        <taxon>Scedosporium</taxon>
    </lineage>
</organism>
<sequence>MHLMSSQSASGLHVVIVGAGIGGLACAIACRRANPPLQVTVLERAPEILALGAGIHIPPNACRVLTRFGLLEKLKEAGGYQVQDFTLRRYENGHILAEKPLKDRTKAEYGAEWIGDYQKVLLDEALAAGAHAVTSAEVTGICSAADGPQTVLLKDGRRISADVVIGADGLWSLIREIVLECPFPPTETGDLAYRGTFTRDQLKGLKNERMDKLLEQSNVQVWLGPGRHAVFYPLRNHTEYNLVLLVADDLPNGLLTIQSSLNDIISCLKTALKWKLLHFKELNQWTKGVIALLGDASHPTLPYQGQGAAMAVEDGAILGLLLDKFQSTGIPANQIEKNERLASLLRLYEDLRKNRTEVNVAGAVHTRHFYHLADGPQQADRDRELAGLAREKWQGSCSFNWGDAQYQRSLLGFDALADAEERFDEWSVSLQKPIHSNGHL</sequence>
<feature type="domain" description="FAD-binding" evidence="6">
    <location>
        <begin position="13"/>
        <end position="322"/>
    </location>
</feature>
<name>A0A084G419_PSEDA</name>
<dbReference type="Proteomes" id="UP000028545">
    <property type="component" value="Unassembled WGS sequence"/>
</dbReference>
<dbReference type="PANTHER" id="PTHR13789">
    <property type="entry name" value="MONOOXYGENASE"/>
    <property type="match status" value="1"/>
</dbReference>
<dbReference type="Gene3D" id="3.50.50.60">
    <property type="entry name" value="FAD/NAD(P)-binding domain"/>
    <property type="match status" value="1"/>
</dbReference>
<dbReference type="SUPFAM" id="SSF51905">
    <property type="entry name" value="FAD/NAD(P)-binding domain"/>
    <property type="match status" value="1"/>
</dbReference>
<evidence type="ECO:0000256" key="4">
    <source>
        <dbReference type="ARBA" id="ARBA00023002"/>
    </source>
</evidence>
<gene>
    <name evidence="7" type="ORF">SAPIO_CDS6307</name>
</gene>